<keyword evidence="1" id="KW-0812">Transmembrane</keyword>
<proteinExistence type="predicted"/>
<accession>F2JZH7</accession>
<evidence type="ECO:0000313" key="3">
    <source>
        <dbReference type="Proteomes" id="UP000001062"/>
    </source>
</evidence>
<dbReference type="HOGENOM" id="CLU_2494226_0_0_6"/>
<name>F2JZH7_MARM1</name>
<reference evidence="2 3" key="1">
    <citation type="journal article" date="2012" name="Stand. Genomic Sci.">
        <title>Complete genome sequence of the melanogenic marine bacterium Marinomonas mediterranea type strain (MMB-1(T)).</title>
        <authorList>
            <person name="Lucas-Elio P."/>
            <person name="Goodwin L."/>
            <person name="Woyke T."/>
            <person name="Pitluck S."/>
            <person name="Nolan M."/>
            <person name="Kyrpides N.C."/>
            <person name="Detter J.C."/>
            <person name="Copeland A."/>
            <person name="Teshima H."/>
            <person name="Bruce D."/>
            <person name="Detter C."/>
            <person name="Tapia R."/>
            <person name="Han S."/>
            <person name="Land M.L."/>
            <person name="Ivanova N."/>
            <person name="Mikhailova N."/>
            <person name="Johnston A.W."/>
            <person name="Sanchez-Amat A."/>
        </authorList>
    </citation>
    <scope>NUCLEOTIDE SEQUENCE [LARGE SCALE GENOMIC DNA]</scope>
    <source>
        <strain evidence="3">ATCC 700492 / JCM 21426 / NBRC 103028 / MMB-1</strain>
    </source>
</reference>
<feature type="transmembrane region" description="Helical" evidence="1">
    <location>
        <begin position="63"/>
        <end position="85"/>
    </location>
</feature>
<dbReference type="KEGG" id="mme:Marme_0463"/>
<sequence length="86" mass="9928">METLNKKFETDTKDSINVNLHVDSSHNSQPNAPKEPKEHTVWSTVSNLTDLARDWIHLPRGRFVTITFIITLFLLVLPATCYLFIF</sequence>
<evidence type="ECO:0000256" key="1">
    <source>
        <dbReference type="SAM" id="Phobius"/>
    </source>
</evidence>
<dbReference type="AlphaFoldDB" id="F2JZH7"/>
<dbReference type="Proteomes" id="UP000001062">
    <property type="component" value="Chromosome"/>
</dbReference>
<keyword evidence="1" id="KW-0472">Membrane</keyword>
<protein>
    <submittedName>
        <fullName evidence="2">Uncharacterized protein</fullName>
    </submittedName>
</protein>
<dbReference type="EMBL" id="CP002583">
    <property type="protein sequence ID" value="ADZ89760.1"/>
    <property type="molecule type" value="Genomic_DNA"/>
</dbReference>
<gene>
    <name evidence="2" type="ordered locus">Marme_0463</name>
</gene>
<keyword evidence="3" id="KW-1185">Reference proteome</keyword>
<keyword evidence="1" id="KW-1133">Transmembrane helix</keyword>
<organism evidence="2 3">
    <name type="scientific">Marinomonas mediterranea (strain ATCC 700492 / JCM 21426 / NBRC 103028 / MMB-1)</name>
    <dbReference type="NCBI Taxonomy" id="717774"/>
    <lineage>
        <taxon>Bacteria</taxon>
        <taxon>Pseudomonadati</taxon>
        <taxon>Pseudomonadota</taxon>
        <taxon>Gammaproteobacteria</taxon>
        <taxon>Oceanospirillales</taxon>
        <taxon>Oceanospirillaceae</taxon>
        <taxon>Marinomonas</taxon>
    </lineage>
</organism>
<evidence type="ECO:0000313" key="2">
    <source>
        <dbReference type="EMBL" id="ADZ89760.1"/>
    </source>
</evidence>